<accession>A0A1M7ERY1</accession>
<protein>
    <submittedName>
        <fullName evidence="2">Uncharacterized protein</fullName>
    </submittedName>
</protein>
<organism evidence="2 3">
    <name type="scientific">Actinacidiphila paucisporea</name>
    <dbReference type="NCBI Taxonomy" id="310782"/>
    <lineage>
        <taxon>Bacteria</taxon>
        <taxon>Bacillati</taxon>
        <taxon>Actinomycetota</taxon>
        <taxon>Actinomycetes</taxon>
        <taxon>Kitasatosporales</taxon>
        <taxon>Streptomycetaceae</taxon>
        <taxon>Actinacidiphila</taxon>
    </lineage>
</organism>
<name>A0A1M7ERY1_9ACTN</name>
<feature type="compositionally biased region" description="Low complexity" evidence="1">
    <location>
        <begin position="27"/>
        <end position="43"/>
    </location>
</feature>
<feature type="compositionally biased region" description="Polar residues" evidence="1">
    <location>
        <begin position="45"/>
        <end position="56"/>
    </location>
</feature>
<keyword evidence="3" id="KW-1185">Reference proteome</keyword>
<dbReference type="AlphaFoldDB" id="A0A1M7ERY1"/>
<feature type="region of interest" description="Disordered" evidence="1">
    <location>
        <begin position="1"/>
        <end position="56"/>
    </location>
</feature>
<sequence length="56" mass="5759">MSAEQAKTPKAPKLDGGGTADPDNIYTEGTPETAPETAATPGTVKPNNIYTEGTRP</sequence>
<evidence type="ECO:0000256" key="1">
    <source>
        <dbReference type="SAM" id="MobiDB-lite"/>
    </source>
</evidence>
<evidence type="ECO:0000313" key="2">
    <source>
        <dbReference type="EMBL" id="SHL94269.1"/>
    </source>
</evidence>
<gene>
    <name evidence="2" type="ORF">SAMN05216499_10759</name>
</gene>
<dbReference type="RefSeq" id="WP_159450247.1">
    <property type="nucleotide sequence ID" value="NZ_FRBI01000007.1"/>
</dbReference>
<proteinExistence type="predicted"/>
<dbReference type="Proteomes" id="UP000184111">
    <property type="component" value="Unassembled WGS sequence"/>
</dbReference>
<evidence type="ECO:0000313" key="3">
    <source>
        <dbReference type="Proteomes" id="UP000184111"/>
    </source>
</evidence>
<reference evidence="2 3" key="1">
    <citation type="submission" date="2016-11" db="EMBL/GenBank/DDBJ databases">
        <authorList>
            <person name="Jaros S."/>
            <person name="Januszkiewicz K."/>
            <person name="Wedrychowicz H."/>
        </authorList>
    </citation>
    <scope>NUCLEOTIDE SEQUENCE [LARGE SCALE GENOMIC DNA]</scope>
    <source>
        <strain evidence="2 3">CGMCC 4.2025</strain>
    </source>
</reference>
<dbReference type="EMBL" id="FRBI01000007">
    <property type="protein sequence ID" value="SHL94269.1"/>
    <property type="molecule type" value="Genomic_DNA"/>
</dbReference>